<dbReference type="Proteomes" id="UP000276417">
    <property type="component" value="Chromosome 1"/>
</dbReference>
<dbReference type="KEGG" id="dph:EHF33_11460"/>
<protein>
    <submittedName>
        <fullName evidence="1">Uncharacterized protein</fullName>
    </submittedName>
</protein>
<reference evidence="1 2" key="1">
    <citation type="submission" date="2018-11" db="EMBL/GenBank/DDBJ databases">
        <title>Deinococcus shelandsis sp. nov., isolated from South Shetland Islands soil of Antarctica.</title>
        <authorList>
            <person name="Tian J."/>
        </authorList>
    </citation>
    <scope>NUCLEOTIDE SEQUENCE [LARGE SCALE GENOMIC DNA]</scope>
    <source>
        <strain evidence="1 2">S14-83T</strain>
    </source>
</reference>
<dbReference type="EMBL" id="CP034183">
    <property type="protein sequence ID" value="AZI43284.1"/>
    <property type="molecule type" value="Genomic_DNA"/>
</dbReference>
<evidence type="ECO:0000313" key="2">
    <source>
        <dbReference type="Proteomes" id="UP000276417"/>
    </source>
</evidence>
<dbReference type="OrthoDB" id="72175at2"/>
<proteinExistence type="predicted"/>
<sequence length="81" mass="8709">MSRRTAAPKITAVPQTYVAGCTRTWSIASAEPDLAYTALEFPECPACPHHVTPDGGPDFCTLRPQSALHPFAALAKFKLPL</sequence>
<gene>
    <name evidence="1" type="ORF">EHF33_11460</name>
</gene>
<name>A0A3G8YL18_9DEIO</name>
<keyword evidence="2" id="KW-1185">Reference proteome</keyword>
<evidence type="ECO:0000313" key="1">
    <source>
        <dbReference type="EMBL" id="AZI43284.1"/>
    </source>
</evidence>
<dbReference type="AlphaFoldDB" id="A0A3G8YL18"/>
<organism evidence="1 2">
    <name type="scientific">Deinococcus psychrotolerans</name>
    <dbReference type="NCBI Taxonomy" id="2489213"/>
    <lineage>
        <taxon>Bacteria</taxon>
        <taxon>Thermotogati</taxon>
        <taxon>Deinococcota</taxon>
        <taxon>Deinococci</taxon>
        <taxon>Deinococcales</taxon>
        <taxon>Deinococcaceae</taxon>
        <taxon>Deinococcus</taxon>
    </lineage>
</organism>
<accession>A0A3G8YL18</accession>